<accession>A0AAE0KUK0</accession>
<keyword evidence="2" id="KW-1185">Reference proteome</keyword>
<dbReference type="AlphaFoldDB" id="A0AAE0KUK0"/>
<comment type="caution">
    <text evidence="1">The sequence shown here is derived from an EMBL/GenBank/DDBJ whole genome shotgun (WGS) entry which is preliminary data.</text>
</comment>
<name>A0AAE0KUK0_9CHLO</name>
<organism evidence="1 2">
    <name type="scientific">Cymbomonas tetramitiformis</name>
    <dbReference type="NCBI Taxonomy" id="36881"/>
    <lineage>
        <taxon>Eukaryota</taxon>
        <taxon>Viridiplantae</taxon>
        <taxon>Chlorophyta</taxon>
        <taxon>Pyramimonadophyceae</taxon>
        <taxon>Pyramimonadales</taxon>
        <taxon>Pyramimonadaceae</taxon>
        <taxon>Cymbomonas</taxon>
    </lineage>
</organism>
<sequence>MDLKLRTHGRVIYCSNTTFFHFSGHHFSEVRTSRWWPFVQRSRPESNLAYFHTAALQPLRQFDSSDFQHAFTPAKLCACGAMVHTVHDSNPGHKPK</sequence>
<gene>
    <name evidence="1" type="ORF">CYMTET_30030</name>
</gene>
<reference evidence="1 2" key="1">
    <citation type="journal article" date="2015" name="Genome Biol. Evol.">
        <title>Comparative Genomics of a Bacterivorous Green Alga Reveals Evolutionary Causalities and Consequences of Phago-Mixotrophic Mode of Nutrition.</title>
        <authorList>
            <person name="Burns J.A."/>
            <person name="Paasch A."/>
            <person name="Narechania A."/>
            <person name="Kim E."/>
        </authorList>
    </citation>
    <scope>NUCLEOTIDE SEQUENCE [LARGE SCALE GENOMIC DNA]</scope>
    <source>
        <strain evidence="1 2">PLY_AMNH</strain>
    </source>
</reference>
<proteinExistence type="predicted"/>
<protein>
    <submittedName>
        <fullName evidence="1">Uncharacterized protein</fullName>
    </submittedName>
</protein>
<dbReference type="EMBL" id="LGRX02017193">
    <property type="protein sequence ID" value="KAK3261050.1"/>
    <property type="molecule type" value="Genomic_DNA"/>
</dbReference>
<evidence type="ECO:0000313" key="2">
    <source>
        <dbReference type="Proteomes" id="UP001190700"/>
    </source>
</evidence>
<evidence type="ECO:0000313" key="1">
    <source>
        <dbReference type="EMBL" id="KAK3261050.1"/>
    </source>
</evidence>
<dbReference type="Proteomes" id="UP001190700">
    <property type="component" value="Unassembled WGS sequence"/>
</dbReference>